<feature type="transmembrane region" description="Helical" evidence="1">
    <location>
        <begin position="241"/>
        <end position="262"/>
    </location>
</feature>
<name>A0A1L1PDN7_HYDIT</name>
<accession>A0A1L1PDN7</accession>
<feature type="transmembrane region" description="Helical" evidence="1">
    <location>
        <begin position="213"/>
        <end position="235"/>
    </location>
</feature>
<feature type="transmembrane region" description="Helical" evidence="1">
    <location>
        <begin position="12"/>
        <end position="32"/>
    </location>
</feature>
<reference evidence="4" key="1">
    <citation type="submission" date="2014-02" db="EMBL/GenBank/DDBJ databases">
        <authorList>
            <person name="Gan H."/>
        </authorList>
    </citation>
    <scope>NUCLEOTIDE SEQUENCE [LARGE SCALE GENOMIC DNA]</scope>
    <source>
        <strain evidence="4">S1</strain>
    </source>
</reference>
<proteinExistence type="predicted"/>
<keyword evidence="1" id="KW-0812">Transmembrane</keyword>
<keyword evidence="1" id="KW-0472">Membrane</keyword>
<dbReference type="PANTHER" id="PTHR22911:SF135">
    <property type="entry name" value="BLR4310 PROTEIN"/>
    <property type="match status" value="1"/>
</dbReference>
<evidence type="ECO:0000313" key="4">
    <source>
        <dbReference type="Proteomes" id="UP000028878"/>
    </source>
</evidence>
<dbReference type="Proteomes" id="UP000028878">
    <property type="component" value="Unassembled WGS sequence"/>
</dbReference>
<feature type="domain" description="EamA" evidence="2">
    <location>
        <begin position="14"/>
        <end position="161"/>
    </location>
</feature>
<dbReference type="AlphaFoldDB" id="A0A1L1PDN7"/>
<dbReference type="InterPro" id="IPR037185">
    <property type="entry name" value="EmrE-like"/>
</dbReference>
<dbReference type="Pfam" id="PF00892">
    <property type="entry name" value="EamA"/>
    <property type="match status" value="2"/>
</dbReference>
<dbReference type="PANTHER" id="PTHR22911">
    <property type="entry name" value="ACYL-MALONYL CONDENSING ENZYME-RELATED"/>
    <property type="match status" value="1"/>
</dbReference>
<feature type="transmembrane region" description="Helical" evidence="1">
    <location>
        <begin position="274"/>
        <end position="291"/>
    </location>
</feature>
<dbReference type="SUPFAM" id="SSF103481">
    <property type="entry name" value="Multidrug resistance efflux transporter EmrE"/>
    <property type="match status" value="2"/>
</dbReference>
<keyword evidence="4" id="KW-1185">Reference proteome</keyword>
<gene>
    <name evidence="3" type="ORF">BN948_02584</name>
</gene>
<dbReference type="RefSeq" id="WP_009520278.1">
    <property type="nucleotide sequence ID" value="NZ_CCAE010000019.1"/>
</dbReference>
<dbReference type="GO" id="GO:0016020">
    <property type="term" value="C:membrane"/>
    <property type="evidence" value="ECO:0007669"/>
    <property type="project" value="InterPro"/>
</dbReference>
<dbReference type="EMBL" id="CCAE010000019">
    <property type="protein sequence ID" value="CDN88152.1"/>
    <property type="molecule type" value="Genomic_DNA"/>
</dbReference>
<evidence type="ECO:0000259" key="2">
    <source>
        <dbReference type="Pfam" id="PF00892"/>
    </source>
</evidence>
<evidence type="ECO:0000256" key="1">
    <source>
        <dbReference type="SAM" id="Phobius"/>
    </source>
</evidence>
<evidence type="ECO:0000313" key="3">
    <source>
        <dbReference type="EMBL" id="CDN88152.1"/>
    </source>
</evidence>
<organism evidence="3 4">
    <name type="scientific">Hydrogenophaga intermedia</name>
    <dbReference type="NCBI Taxonomy" id="65786"/>
    <lineage>
        <taxon>Bacteria</taxon>
        <taxon>Pseudomonadati</taxon>
        <taxon>Pseudomonadota</taxon>
        <taxon>Betaproteobacteria</taxon>
        <taxon>Burkholderiales</taxon>
        <taxon>Comamonadaceae</taxon>
        <taxon>Hydrogenophaga</taxon>
    </lineage>
</organism>
<feature type="domain" description="EamA" evidence="2">
    <location>
        <begin position="182"/>
        <end position="312"/>
    </location>
</feature>
<feature type="transmembrane region" description="Helical" evidence="1">
    <location>
        <begin position="44"/>
        <end position="62"/>
    </location>
</feature>
<feature type="transmembrane region" description="Helical" evidence="1">
    <location>
        <begin position="117"/>
        <end position="135"/>
    </location>
</feature>
<sequence length="341" mass="36314">MSFRLLSRLTHTQAVFLMVAVTLMWSIAGVVTRQLESAARFEVTFWRSAFTALSLLIILPLWRSADRAAGSLTDEVGQGPLQRHWGVQPGSSAFWMSGVCWSVMFTAFMLALTFTTVANVLIIMAVGPLFTALLARFTIGQTLAPRTWAAIAAAGLGIVYMYGSQFLQAFATPDIDTSALVIGSLVALCVPIAGAVNWTVMQRSQTHGRRIDLVPSVLLGGLISSLLTLPLALPFEATGGDIAWLALLGLVQLAIPCALAVVCARSLKAPEVSLLALLEVIFGILLAWLGAGEAPGAEVLIGGTLVIGALFINELLGWRSRSGTPRVQTLDARTARDRRGA</sequence>
<feature type="transmembrane region" description="Helical" evidence="1">
    <location>
        <begin position="179"/>
        <end position="201"/>
    </location>
</feature>
<feature type="transmembrane region" description="Helical" evidence="1">
    <location>
        <begin position="297"/>
        <end position="316"/>
    </location>
</feature>
<reference evidence="4" key="2">
    <citation type="submission" date="2014-11" db="EMBL/GenBank/DDBJ databases">
        <title>Draft genome sequence of Hydrogenophaga intermedia S1.</title>
        <authorList>
            <person name="Gan H.M."/>
            <person name="Chew T.H."/>
            <person name="Stolz A."/>
        </authorList>
    </citation>
    <scope>NUCLEOTIDE SEQUENCE [LARGE SCALE GENOMIC DNA]</scope>
    <source>
        <strain evidence="4">S1</strain>
    </source>
</reference>
<feature type="transmembrane region" description="Helical" evidence="1">
    <location>
        <begin position="147"/>
        <end position="167"/>
    </location>
</feature>
<keyword evidence="1" id="KW-1133">Transmembrane helix</keyword>
<protein>
    <recommendedName>
        <fullName evidence="2">EamA domain-containing protein</fullName>
    </recommendedName>
</protein>
<dbReference type="InterPro" id="IPR000620">
    <property type="entry name" value="EamA_dom"/>
</dbReference>